<dbReference type="InterPro" id="IPR006667">
    <property type="entry name" value="SLC41_membr_dom"/>
</dbReference>
<evidence type="ECO:0000256" key="7">
    <source>
        <dbReference type="ARBA" id="ARBA00023136"/>
    </source>
</evidence>
<dbReference type="Gene3D" id="3.10.580.10">
    <property type="entry name" value="CBS-domain"/>
    <property type="match status" value="1"/>
</dbReference>
<evidence type="ECO:0000313" key="12">
    <source>
        <dbReference type="Proteomes" id="UP000198951"/>
    </source>
</evidence>
<dbReference type="SUPFAM" id="SSF54631">
    <property type="entry name" value="CBS-domain pair"/>
    <property type="match status" value="1"/>
</dbReference>
<dbReference type="PROSITE" id="PS51371">
    <property type="entry name" value="CBS"/>
    <property type="match status" value="2"/>
</dbReference>
<keyword evidence="9" id="KW-1003">Cell membrane</keyword>
<dbReference type="STRING" id="150146.SAMN05443667_102156"/>
<comment type="function">
    <text evidence="9">Acts as a magnesium transporter.</text>
</comment>
<dbReference type="Proteomes" id="UP000198951">
    <property type="component" value="Unassembled WGS sequence"/>
</dbReference>
<feature type="transmembrane region" description="Helical" evidence="9">
    <location>
        <begin position="286"/>
        <end position="304"/>
    </location>
</feature>
<dbReference type="GO" id="GO:0046872">
    <property type="term" value="F:metal ion binding"/>
    <property type="evidence" value="ECO:0007669"/>
    <property type="project" value="UniProtKB-KW"/>
</dbReference>
<dbReference type="SMART" id="SM00116">
    <property type="entry name" value="CBS"/>
    <property type="match status" value="2"/>
</dbReference>
<evidence type="ECO:0000256" key="6">
    <source>
        <dbReference type="ARBA" id="ARBA00022989"/>
    </source>
</evidence>
<keyword evidence="6 9" id="KW-1133">Transmembrane helix</keyword>
<dbReference type="SMART" id="SM00924">
    <property type="entry name" value="MgtE_N"/>
    <property type="match status" value="1"/>
</dbReference>
<keyword evidence="12" id="KW-1185">Reference proteome</keyword>
<protein>
    <recommendedName>
        <fullName evidence="9">Magnesium transporter MgtE</fullName>
    </recommendedName>
</protein>
<evidence type="ECO:0000313" key="11">
    <source>
        <dbReference type="EMBL" id="SEA15866.1"/>
    </source>
</evidence>
<feature type="domain" description="CBS" evidence="10">
    <location>
        <begin position="140"/>
        <end position="203"/>
    </location>
</feature>
<dbReference type="Gene3D" id="1.10.357.20">
    <property type="entry name" value="SLC41 divalent cation transporters, integral membrane domain"/>
    <property type="match status" value="1"/>
</dbReference>
<evidence type="ECO:0000256" key="2">
    <source>
        <dbReference type="ARBA" id="ARBA00009749"/>
    </source>
</evidence>
<dbReference type="PANTHER" id="PTHR43773:SF1">
    <property type="entry name" value="MAGNESIUM TRANSPORTER MGTE"/>
    <property type="match status" value="1"/>
</dbReference>
<dbReference type="SUPFAM" id="SSF161093">
    <property type="entry name" value="MgtE membrane domain-like"/>
    <property type="match status" value="1"/>
</dbReference>
<dbReference type="Gene3D" id="1.25.60.10">
    <property type="entry name" value="MgtE N-terminal domain-like"/>
    <property type="match status" value="1"/>
</dbReference>
<dbReference type="GO" id="GO:0005886">
    <property type="term" value="C:plasma membrane"/>
    <property type="evidence" value="ECO:0007669"/>
    <property type="project" value="UniProtKB-SubCell"/>
</dbReference>
<keyword evidence="4 9" id="KW-0812">Transmembrane</keyword>
<keyword evidence="8" id="KW-0129">CBS domain</keyword>
<dbReference type="Pfam" id="PF01769">
    <property type="entry name" value="MgtE"/>
    <property type="match status" value="1"/>
</dbReference>
<evidence type="ECO:0000256" key="8">
    <source>
        <dbReference type="PROSITE-ProRule" id="PRU00703"/>
    </source>
</evidence>
<name>A0A1H3YWN5_9FLAO</name>
<dbReference type="InterPro" id="IPR006669">
    <property type="entry name" value="MgtE_transporter"/>
</dbReference>
<evidence type="ECO:0000259" key="10">
    <source>
        <dbReference type="PROSITE" id="PS51371"/>
    </source>
</evidence>
<dbReference type="GO" id="GO:0015095">
    <property type="term" value="F:magnesium ion transmembrane transporter activity"/>
    <property type="evidence" value="ECO:0007669"/>
    <property type="project" value="UniProtKB-UniRule"/>
</dbReference>
<dbReference type="SUPFAM" id="SSF158791">
    <property type="entry name" value="MgtE N-terminal domain-like"/>
    <property type="match status" value="1"/>
</dbReference>
<dbReference type="RefSeq" id="WP_091085244.1">
    <property type="nucleotide sequence ID" value="NZ_FNRD01000002.1"/>
</dbReference>
<evidence type="ECO:0000256" key="9">
    <source>
        <dbReference type="RuleBase" id="RU362011"/>
    </source>
</evidence>
<dbReference type="Pfam" id="PF00571">
    <property type="entry name" value="CBS"/>
    <property type="match status" value="2"/>
</dbReference>
<feature type="transmembrane region" description="Helical" evidence="9">
    <location>
        <begin position="388"/>
        <end position="413"/>
    </location>
</feature>
<dbReference type="InterPro" id="IPR000644">
    <property type="entry name" value="CBS_dom"/>
</dbReference>
<evidence type="ECO:0000256" key="3">
    <source>
        <dbReference type="ARBA" id="ARBA00022448"/>
    </source>
</evidence>
<evidence type="ECO:0000256" key="1">
    <source>
        <dbReference type="ARBA" id="ARBA00004141"/>
    </source>
</evidence>
<comment type="subunit">
    <text evidence="9">Homodimer.</text>
</comment>
<feature type="transmembrane region" description="Helical" evidence="9">
    <location>
        <begin position="359"/>
        <end position="381"/>
    </location>
</feature>
<gene>
    <name evidence="11" type="ORF">SAMN05443667_102156</name>
</gene>
<keyword evidence="9" id="KW-0479">Metal-binding</keyword>
<reference evidence="12" key="1">
    <citation type="submission" date="2016-10" db="EMBL/GenBank/DDBJ databases">
        <authorList>
            <person name="Varghese N."/>
            <person name="Submissions S."/>
        </authorList>
    </citation>
    <scope>NUCLEOTIDE SEQUENCE [LARGE SCALE GENOMIC DNA]</scope>
    <source>
        <strain evidence="12">DSM 22376</strain>
    </source>
</reference>
<feature type="transmembrane region" description="Helical" evidence="9">
    <location>
        <begin position="316"/>
        <end position="339"/>
    </location>
</feature>
<keyword evidence="3 9" id="KW-0813">Transport</keyword>
<dbReference type="OrthoDB" id="9790355at2"/>
<evidence type="ECO:0000256" key="4">
    <source>
        <dbReference type="ARBA" id="ARBA00022692"/>
    </source>
</evidence>
<comment type="subcellular location">
    <subcellularLocation>
        <location evidence="9">Cell membrane</location>
        <topology evidence="9">Multi-pass membrane protein</topology>
    </subcellularLocation>
    <subcellularLocation>
        <location evidence="1">Membrane</location>
        <topology evidence="1">Multi-pass membrane protein</topology>
    </subcellularLocation>
</comment>
<feature type="domain" description="CBS" evidence="10">
    <location>
        <begin position="204"/>
        <end position="260"/>
    </location>
</feature>
<comment type="similarity">
    <text evidence="2 9">Belongs to the SLC41A transporter family.</text>
</comment>
<dbReference type="AlphaFoldDB" id="A0A1H3YWN5"/>
<dbReference type="PANTHER" id="PTHR43773">
    <property type="entry name" value="MAGNESIUM TRANSPORTER MGTE"/>
    <property type="match status" value="1"/>
</dbReference>
<evidence type="ECO:0000256" key="5">
    <source>
        <dbReference type="ARBA" id="ARBA00022842"/>
    </source>
</evidence>
<proteinExistence type="inferred from homology"/>
<organism evidence="11 12">
    <name type="scientific">Flavobacterium gillisiae</name>
    <dbReference type="NCBI Taxonomy" id="150146"/>
    <lineage>
        <taxon>Bacteria</taxon>
        <taxon>Pseudomonadati</taxon>
        <taxon>Bacteroidota</taxon>
        <taxon>Flavobacteriia</taxon>
        <taxon>Flavobacteriales</taxon>
        <taxon>Flavobacteriaceae</taxon>
        <taxon>Flavobacterium</taxon>
    </lineage>
</organism>
<sequence>MEFKISKDLILELEQHIVNKDDAGLERLLGEMHHADIAEILDELDFDEATYIFKVLDSEKTSEILLELEDDLRENILKRLSPKEIAEELDELNTDDAADIIAELSQSKKEEVISELDDLEHAKDIIDLLRYDEDTAGGLMGKELVKVNENWSVLTCVKEMRAQAENVSRVHSIYVVDDENRLKGRLSLKDLLTTSTKTQISDIYIKKVTFVNVDAEDVEVARIMQKYDLEAIPVVDAMGRLVGRITIDDIIDVIRDEADQDYQLAAGISKDVEADDSILEHTKARLPWLVLALLGGFISVKVLGLFEGAMLKHGELFFFTPLVAAMAGNVGVQSSAIIVQGLANNTLTGSLFSRLTKEVSLSLLNGFILGIILFVGSHFLLDVEIVIGVIVTTALMSVIIIASLIGTFVPLLLDKFGIDPALATGPFITTSNDICGILIYFSIARIILGF</sequence>
<dbReference type="InterPro" id="IPR046342">
    <property type="entry name" value="CBS_dom_sf"/>
</dbReference>
<keyword evidence="5 9" id="KW-0460">Magnesium</keyword>
<accession>A0A1H3YWN5</accession>
<dbReference type="CDD" id="cd04606">
    <property type="entry name" value="CBS_pair_Mg_transporter"/>
    <property type="match status" value="1"/>
</dbReference>
<dbReference type="EMBL" id="FNRD01000002">
    <property type="protein sequence ID" value="SEA15866.1"/>
    <property type="molecule type" value="Genomic_DNA"/>
</dbReference>
<dbReference type="Pfam" id="PF03448">
    <property type="entry name" value="MgtE_N"/>
    <property type="match status" value="1"/>
</dbReference>
<dbReference type="InterPro" id="IPR036739">
    <property type="entry name" value="SLC41_membr_dom_sf"/>
</dbReference>
<keyword evidence="7 9" id="KW-0472">Membrane</keyword>
<dbReference type="InterPro" id="IPR038076">
    <property type="entry name" value="MgtE_N_sf"/>
</dbReference>
<dbReference type="NCBIfam" id="TIGR00400">
    <property type="entry name" value="mgtE"/>
    <property type="match status" value="1"/>
</dbReference>
<feature type="transmembrane region" description="Helical" evidence="9">
    <location>
        <begin position="425"/>
        <end position="448"/>
    </location>
</feature>
<dbReference type="InterPro" id="IPR006668">
    <property type="entry name" value="Mg_transptr_MgtE_intracell_dom"/>
</dbReference>